<dbReference type="Proteomes" id="UP001143474">
    <property type="component" value="Unassembled WGS sequence"/>
</dbReference>
<dbReference type="InterPro" id="IPR053145">
    <property type="entry name" value="AB_hydrolase_Est10"/>
</dbReference>
<evidence type="ECO:0000313" key="2">
    <source>
        <dbReference type="EMBL" id="GLK08961.1"/>
    </source>
</evidence>
<dbReference type="EMBL" id="BSEV01000004">
    <property type="protein sequence ID" value="GLK08961.1"/>
    <property type="molecule type" value="Genomic_DNA"/>
</dbReference>
<sequence>MVSRPKRSRGLRRLLTALSALLLAAVAATGAVVWQHTYDLREERVTIPNGRQRLDGVLALPTSGRGPYGLVVFVHGDKPIDATHDGFYRPMWEAFARSGYASLSWNKPGVAGSGGDWLAQSMEDRADEVTAALAWARTRADIDPRRMGLWGGSQAGWVMPKVAARTPDLRFVIAVSPAINWLRQGRYNLLAELRAEGAPPAAVKAALERRETTLRLLRAGATFEEYHKTVADTGDMTAARWGFIARNHRADATEDLSRARVPTLLILAGHDLNVDVAETEAVYRASPAPLKVVRYPGAVHSMLRREVAESEVMTTLTGLFAPRALFPDGFLAGQAAFLRERTG</sequence>
<dbReference type="SUPFAM" id="SSF53474">
    <property type="entry name" value="alpha/beta-Hydrolases"/>
    <property type="match status" value="1"/>
</dbReference>
<name>A0A9W6I031_9ACTN</name>
<protein>
    <recommendedName>
        <fullName evidence="1">Serine aminopeptidase S33 domain-containing protein</fullName>
    </recommendedName>
</protein>
<organism evidence="2 3">
    <name type="scientific">Streptosporangium carneum</name>
    <dbReference type="NCBI Taxonomy" id="47481"/>
    <lineage>
        <taxon>Bacteria</taxon>
        <taxon>Bacillati</taxon>
        <taxon>Actinomycetota</taxon>
        <taxon>Actinomycetes</taxon>
        <taxon>Streptosporangiales</taxon>
        <taxon>Streptosporangiaceae</taxon>
        <taxon>Streptosporangium</taxon>
    </lineage>
</organism>
<gene>
    <name evidence="2" type="ORF">GCM10017600_23670</name>
</gene>
<accession>A0A9W6I031</accession>
<dbReference type="InterPro" id="IPR029058">
    <property type="entry name" value="AB_hydrolase_fold"/>
</dbReference>
<dbReference type="InterPro" id="IPR022742">
    <property type="entry name" value="Hydrolase_4"/>
</dbReference>
<evidence type="ECO:0000313" key="3">
    <source>
        <dbReference type="Proteomes" id="UP001143474"/>
    </source>
</evidence>
<dbReference type="PANTHER" id="PTHR43265">
    <property type="entry name" value="ESTERASE ESTD"/>
    <property type="match status" value="1"/>
</dbReference>
<reference evidence="2" key="1">
    <citation type="journal article" date="2014" name="Int. J. Syst. Evol. Microbiol.">
        <title>Complete genome sequence of Corynebacterium casei LMG S-19264T (=DSM 44701T), isolated from a smear-ripened cheese.</title>
        <authorList>
            <consortium name="US DOE Joint Genome Institute (JGI-PGF)"/>
            <person name="Walter F."/>
            <person name="Albersmeier A."/>
            <person name="Kalinowski J."/>
            <person name="Ruckert C."/>
        </authorList>
    </citation>
    <scope>NUCLEOTIDE SEQUENCE</scope>
    <source>
        <strain evidence="2">VKM Ac-2007</strain>
    </source>
</reference>
<feature type="domain" description="Serine aminopeptidase S33" evidence="1">
    <location>
        <begin position="67"/>
        <end position="303"/>
    </location>
</feature>
<proteinExistence type="predicted"/>
<evidence type="ECO:0000259" key="1">
    <source>
        <dbReference type="Pfam" id="PF12146"/>
    </source>
</evidence>
<dbReference type="Pfam" id="PF12146">
    <property type="entry name" value="Hydrolase_4"/>
    <property type="match status" value="1"/>
</dbReference>
<dbReference type="PANTHER" id="PTHR43265:SF1">
    <property type="entry name" value="ESTERASE ESTD"/>
    <property type="match status" value="1"/>
</dbReference>
<keyword evidence="3" id="KW-1185">Reference proteome</keyword>
<dbReference type="GO" id="GO:0052689">
    <property type="term" value="F:carboxylic ester hydrolase activity"/>
    <property type="evidence" value="ECO:0007669"/>
    <property type="project" value="TreeGrafter"/>
</dbReference>
<dbReference type="Gene3D" id="3.40.50.1820">
    <property type="entry name" value="alpha/beta hydrolase"/>
    <property type="match status" value="1"/>
</dbReference>
<dbReference type="AlphaFoldDB" id="A0A9W6I031"/>
<reference evidence="2" key="2">
    <citation type="submission" date="2023-01" db="EMBL/GenBank/DDBJ databases">
        <authorList>
            <person name="Sun Q."/>
            <person name="Evtushenko L."/>
        </authorList>
    </citation>
    <scope>NUCLEOTIDE SEQUENCE</scope>
    <source>
        <strain evidence="2">VKM Ac-2007</strain>
    </source>
</reference>
<comment type="caution">
    <text evidence="2">The sequence shown here is derived from an EMBL/GenBank/DDBJ whole genome shotgun (WGS) entry which is preliminary data.</text>
</comment>